<dbReference type="AlphaFoldDB" id="A0A7Y7PQV2"/>
<name>A0A7Y7PQV2_9BACT</name>
<reference evidence="1 2" key="1">
    <citation type="submission" date="2020-05" db="EMBL/GenBank/DDBJ databases">
        <title>Hymenobacter terrestris sp. nov. and Hymenobacter lapidiphilus sp. nov., isolated from regoliths in Antarctica.</title>
        <authorList>
            <person name="Sedlacek I."/>
            <person name="Pantucek R."/>
            <person name="Zeman M."/>
            <person name="Holochova P."/>
            <person name="Kralova S."/>
            <person name="Stankova E."/>
            <person name="Sedo O."/>
            <person name="Micenkova L."/>
            <person name="Svec P."/>
            <person name="Gupta V."/>
            <person name="Sood U."/>
            <person name="Korpole U.S."/>
            <person name="Lal R."/>
        </authorList>
    </citation>
    <scope>NUCLEOTIDE SEQUENCE [LARGE SCALE GENOMIC DNA]</scope>
    <source>
        <strain evidence="1 2">P5342</strain>
    </source>
</reference>
<accession>A0A7Y7PQV2</accession>
<protein>
    <submittedName>
        <fullName evidence="1">Uncharacterized protein</fullName>
    </submittedName>
</protein>
<organism evidence="1 2">
    <name type="scientific">Hymenobacter lapidiphilus</name>
    <dbReference type="NCBI Taxonomy" id="2608003"/>
    <lineage>
        <taxon>Bacteria</taxon>
        <taxon>Pseudomonadati</taxon>
        <taxon>Bacteroidota</taxon>
        <taxon>Cytophagia</taxon>
        <taxon>Cytophagales</taxon>
        <taxon>Hymenobacteraceae</taxon>
        <taxon>Hymenobacter</taxon>
    </lineage>
</organism>
<gene>
    <name evidence="1" type="ORF">HW554_14200</name>
</gene>
<sequence length="212" mass="23918">MFLLLLFIGNSDALAYAGKPARTWWLSAPDTLELSPSYWRNASALVEQAVREEGWLNFKYADTGGFNSLKQYRRQGSCRIVPVAYLSAGPFQRYQPGEDLGQYWRWDTLHFQAVAYQRHRPVGLLLFQTSADTSSVYFSCADVPGPGIAKYKQGLFRLYVTASLGAYCIRSNGRVWVLNPRTGGLQTVDAWMQQQGGVVAIKQKVAYYYSDN</sequence>
<evidence type="ECO:0000313" key="2">
    <source>
        <dbReference type="Proteomes" id="UP000565521"/>
    </source>
</evidence>
<proteinExistence type="predicted"/>
<dbReference type="EMBL" id="JABKAU010000027">
    <property type="protein sequence ID" value="NVO32366.1"/>
    <property type="molecule type" value="Genomic_DNA"/>
</dbReference>
<comment type="caution">
    <text evidence="1">The sequence shown here is derived from an EMBL/GenBank/DDBJ whole genome shotgun (WGS) entry which is preliminary data.</text>
</comment>
<evidence type="ECO:0000313" key="1">
    <source>
        <dbReference type="EMBL" id="NVO32366.1"/>
    </source>
</evidence>
<dbReference type="Proteomes" id="UP000565521">
    <property type="component" value="Unassembled WGS sequence"/>
</dbReference>
<dbReference type="RefSeq" id="WP_176909234.1">
    <property type="nucleotide sequence ID" value="NZ_JABKAU010000027.1"/>
</dbReference>
<keyword evidence="2" id="KW-1185">Reference proteome</keyword>